<name>F0SX31_SYNGF</name>
<evidence type="ECO:0000313" key="2">
    <source>
        <dbReference type="Proteomes" id="UP000007488"/>
    </source>
</evidence>
<keyword evidence="2" id="KW-1185">Reference proteome</keyword>
<protein>
    <recommendedName>
        <fullName evidence="3">Glycosyl transferase group 1</fullName>
    </recommendedName>
</protein>
<evidence type="ECO:0008006" key="3">
    <source>
        <dbReference type="Google" id="ProtNLM"/>
    </source>
</evidence>
<dbReference type="EMBL" id="CP002547">
    <property type="protein sequence ID" value="ADY55814.1"/>
    <property type="molecule type" value="Genomic_DNA"/>
</dbReference>
<dbReference type="Pfam" id="PF13692">
    <property type="entry name" value="Glyco_trans_1_4"/>
    <property type="match status" value="1"/>
</dbReference>
<reference evidence="1 2" key="1">
    <citation type="journal article" date="2011" name="Stand. Genomic Sci.">
        <title>Complete genome sequence of Syntrophobotulus glycolicus type strain (FlGlyR).</title>
        <authorList>
            <person name="Han C."/>
            <person name="Mwirichia R."/>
            <person name="Chertkov O."/>
            <person name="Held B."/>
            <person name="Lapidus A."/>
            <person name="Nolan M."/>
            <person name="Lucas S."/>
            <person name="Hammon N."/>
            <person name="Deshpande S."/>
            <person name="Cheng J.F."/>
            <person name="Tapia R."/>
            <person name="Goodwin L."/>
            <person name="Pitluck S."/>
            <person name="Huntemann M."/>
            <person name="Liolios K."/>
            <person name="Ivanova N."/>
            <person name="Pagani I."/>
            <person name="Mavromatis K."/>
            <person name="Ovchinikova G."/>
            <person name="Pati A."/>
            <person name="Chen A."/>
            <person name="Palaniappan K."/>
            <person name="Land M."/>
            <person name="Hauser L."/>
            <person name="Brambilla E.M."/>
            <person name="Rohde M."/>
            <person name="Spring S."/>
            <person name="Sikorski J."/>
            <person name="Goker M."/>
            <person name="Woyke T."/>
            <person name="Bristow J."/>
            <person name="Eisen J.A."/>
            <person name="Markowitz V."/>
            <person name="Hugenholtz P."/>
            <person name="Kyrpides N.C."/>
            <person name="Klenk H.P."/>
            <person name="Detter J.C."/>
        </authorList>
    </citation>
    <scope>NUCLEOTIDE SEQUENCE [LARGE SCALE GENOMIC DNA]</scope>
    <source>
        <strain evidence="2">DSM 8271 / FlGlyR</strain>
    </source>
</reference>
<dbReference type="RefSeq" id="WP_013624684.1">
    <property type="nucleotide sequence ID" value="NC_015172.1"/>
</dbReference>
<reference evidence="2" key="2">
    <citation type="submission" date="2011-02" db="EMBL/GenBank/DDBJ databases">
        <title>The complete genome of Syntrophobotulus glycolicus DSM 8271.</title>
        <authorList>
            <person name="Lucas S."/>
            <person name="Copeland A."/>
            <person name="Lapidus A."/>
            <person name="Bruce D."/>
            <person name="Goodwin L."/>
            <person name="Pitluck S."/>
            <person name="Kyrpides N."/>
            <person name="Mavromatis K."/>
            <person name="Pagani I."/>
            <person name="Ivanova N."/>
            <person name="Mikhailova N."/>
            <person name="Chertkov O."/>
            <person name="Held B."/>
            <person name="Detter J.C."/>
            <person name="Tapia R."/>
            <person name="Han C."/>
            <person name="Land M."/>
            <person name="Hauser L."/>
            <person name="Markowitz V."/>
            <person name="Cheng J.-F."/>
            <person name="Hugenholtz P."/>
            <person name="Woyke T."/>
            <person name="Wu D."/>
            <person name="Spring S."/>
            <person name="Schroeder M."/>
            <person name="Brambilla E."/>
            <person name="Klenk H.-P."/>
            <person name="Eisen J.A."/>
        </authorList>
    </citation>
    <scope>NUCLEOTIDE SEQUENCE [LARGE SCALE GENOMIC DNA]</scope>
    <source>
        <strain evidence="2">DSM 8271 / FlGlyR</strain>
    </source>
</reference>
<dbReference type="HOGENOM" id="CLU_060309_0_0_9"/>
<evidence type="ECO:0000313" key="1">
    <source>
        <dbReference type="EMBL" id="ADY55814.1"/>
    </source>
</evidence>
<dbReference type="eggNOG" id="COG0438">
    <property type="taxonomic scope" value="Bacteria"/>
</dbReference>
<dbReference type="SUPFAM" id="SSF53756">
    <property type="entry name" value="UDP-Glycosyltransferase/glycogen phosphorylase"/>
    <property type="match status" value="1"/>
</dbReference>
<gene>
    <name evidence="1" type="ordered locus">Sgly_1513</name>
</gene>
<dbReference type="AlphaFoldDB" id="F0SX31"/>
<accession>F0SX31</accession>
<proteinExistence type="predicted"/>
<dbReference type="KEGG" id="sgy:Sgly_1513"/>
<dbReference type="Gene3D" id="3.40.50.2000">
    <property type="entry name" value="Glycogen Phosphorylase B"/>
    <property type="match status" value="2"/>
</dbReference>
<organism evidence="1 2">
    <name type="scientific">Syntrophobotulus glycolicus (strain DSM 8271 / FlGlyR)</name>
    <dbReference type="NCBI Taxonomy" id="645991"/>
    <lineage>
        <taxon>Bacteria</taxon>
        <taxon>Bacillati</taxon>
        <taxon>Bacillota</taxon>
        <taxon>Clostridia</taxon>
        <taxon>Eubacteriales</taxon>
        <taxon>Desulfitobacteriaceae</taxon>
        <taxon>Syntrophobotulus</taxon>
    </lineage>
</organism>
<dbReference type="STRING" id="645991.Sgly_1513"/>
<dbReference type="Proteomes" id="UP000007488">
    <property type="component" value="Chromosome"/>
</dbReference>
<sequence>MAKGKKKLLFVGRGASGGNQPADGGEYGARRVLSMVQHSMRQENIDYLFLKKPNTVKRMMNMAFRQSYGHTPQAAAQLNQLLHLNYDAAFFNGSIYGDYVKSVCGKKIKTVVFYHNVETVFYRQKYLSSLLMRDYFMYLYIKHNERICTKYADCIITLNERDSRDLQQLYGRKADCCLPTSYPSADIRKIQSAGQKGYFLFVGGNFFANVEGITSFILHALPYLNITLWVAGDCCEALAKNRQVTSNPKVVLKGFLENIEQAYIDAKAVICPIYSGSGMKTKTVEALKYGKAVFATPEAFEGISGDFNKIGGLCKNNSAFISAIRSWLAVDSPPFNRYSYEIFEKHFSNAVVFQRFNEFLHQII</sequence>